<dbReference type="EMBL" id="KV453936">
    <property type="protein sequence ID" value="ODV72151.1"/>
    <property type="molecule type" value="Genomic_DNA"/>
</dbReference>
<evidence type="ECO:0000256" key="1">
    <source>
        <dbReference type="ARBA" id="ARBA00006484"/>
    </source>
</evidence>
<evidence type="ECO:0000256" key="4">
    <source>
        <dbReference type="RuleBase" id="RU000363"/>
    </source>
</evidence>
<dbReference type="PRINTS" id="PR00080">
    <property type="entry name" value="SDRFAMILY"/>
</dbReference>
<keyword evidence="2" id="KW-0521">NADP</keyword>
<proteinExistence type="inferred from homology"/>
<gene>
    <name evidence="5" type="ORF">CYBJADRAFT_153659</name>
</gene>
<evidence type="ECO:0008006" key="7">
    <source>
        <dbReference type="Google" id="ProtNLM"/>
    </source>
</evidence>
<dbReference type="PANTHER" id="PTHR43008:SF8">
    <property type="entry name" value="BENZIL REDUCTASE ((S)-BENZOIN FORMING) IRC24"/>
    <property type="match status" value="1"/>
</dbReference>
<dbReference type="OrthoDB" id="153074at2759"/>
<dbReference type="PRINTS" id="PR00081">
    <property type="entry name" value="GDHRDH"/>
</dbReference>
<protein>
    <recommendedName>
        <fullName evidence="7">NAD(P)-binding protein</fullName>
    </recommendedName>
</protein>
<evidence type="ECO:0000256" key="3">
    <source>
        <dbReference type="ARBA" id="ARBA00023002"/>
    </source>
</evidence>
<dbReference type="Proteomes" id="UP000094389">
    <property type="component" value="Unassembled WGS sequence"/>
</dbReference>
<dbReference type="GO" id="GO:0050664">
    <property type="term" value="F:oxidoreductase activity, acting on NAD(P)H, oxygen as acceptor"/>
    <property type="evidence" value="ECO:0007669"/>
    <property type="project" value="TreeGrafter"/>
</dbReference>
<organism evidence="5 6">
    <name type="scientific">Cyberlindnera jadinii (strain ATCC 18201 / CBS 1600 / BCRC 20928 / JCM 3617 / NBRC 0987 / NRRL Y-1542)</name>
    <name type="common">Torula yeast</name>
    <name type="synonym">Candida utilis</name>
    <dbReference type="NCBI Taxonomy" id="983966"/>
    <lineage>
        <taxon>Eukaryota</taxon>
        <taxon>Fungi</taxon>
        <taxon>Dikarya</taxon>
        <taxon>Ascomycota</taxon>
        <taxon>Saccharomycotina</taxon>
        <taxon>Saccharomycetes</taxon>
        <taxon>Phaffomycetales</taxon>
        <taxon>Phaffomycetaceae</taxon>
        <taxon>Cyberlindnera</taxon>
    </lineage>
</organism>
<keyword evidence="6" id="KW-1185">Reference proteome</keyword>
<dbReference type="InterPro" id="IPR036291">
    <property type="entry name" value="NAD(P)-bd_dom_sf"/>
</dbReference>
<name>A0A1E4RY83_CYBJN</name>
<dbReference type="RefSeq" id="XP_020069190.1">
    <property type="nucleotide sequence ID" value="XM_020213415.1"/>
</dbReference>
<evidence type="ECO:0000313" key="6">
    <source>
        <dbReference type="Proteomes" id="UP000094389"/>
    </source>
</evidence>
<evidence type="ECO:0000256" key="2">
    <source>
        <dbReference type="ARBA" id="ARBA00022857"/>
    </source>
</evidence>
<evidence type="ECO:0000313" key="5">
    <source>
        <dbReference type="EMBL" id="ODV72151.1"/>
    </source>
</evidence>
<dbReference type="AlphaFoldDB" id="A0A1E4RY83"/>
<dbReference type="Gene3D" id="3.40.50.720">
    <property type="entry name" value="NAD(P)-binding Rossmann-like Domain"/>
    <property type="match status" value="1"/>
</dbReference>
<dbReference type="CDD" id="cd05367">
    <property type="entry name" value="SPR-like_SDR_c"/>
    <property type="match status" value="1"/>
</dbReference>
<comment type="similarity">
    <text evidence="1 4">Belongs to the short-chain dehydrogenases/reductases (SDR) family.</text>
</comment>
<dbReference type="PANTHER" id="PTHR43008">
    <property type="entry name" value="BENZIL REDUCTASE"/>
    <property type="match status" value="1"/>
</dbReference>
<accession>A0A1E4RY83</accession>
<dbReference type="STRING" id="983966.A0A1E4RY83"/>
<keyword evidence="3" id="KW-0560">Oxidoreductase</keyword>
<sequence length="252" mass="27594">MPVIIVTGASRGIGACIADIVLGDKESSIVAVARSEDALRNLKIKYGEERVATVQGDLADEVVVKQVVELCIGKFGRIDSIVANAGILEPVQRVELADIKEWKHLFDVNFFSIVSLVAQSIPYLKESKGNVIMVSSGASTKGYYGWGAYAASKAAVNQFAIQLTSEEPEISAVAIAPGVVDTQMQVEIRDKFGADMTKEAHKRFTDLKRNQELLDPSVPARIYANIALRGIDKEINGKYLRYNDQLLDKYTK</sequence>
<dbReference type="GeneID" id="30987811"/>
<dbReference type="Pfam" id="PF00106">
    <property type="entry name" value="adh_short"/>
    <property type="match status" value="1"/>
</dbReference>
<dbReference type="SUPFAM" id="SSF51735">
    <property type="entry name" value="NAD(P)-binding Rossmann-fold domains"/>
    <property type="match status" value="1"/>
</dbReference>
<dbReference type="InterPro" id="IPR002347">
    <property type="entry name" value="SDR_fam"/>
</dbReference>
<dbReference type="FunFam" id="3.40.50.720:FF:000281">
    <property type="entry name" value="Uncharacterized oxidoreductase YIR035C"/>
    <property type="match status" value="1"/>
</dbReference>
<dbReference type="OMA" id="PGDMATD"/>
<reference evidence="5 6" key="1">
    <citation type="journal article" date="2016" name="Proc. Natl. Acad. Sci. U.S.A.">
        <title>Comparative genomics of biotechnologically important yeasts.</title>
        <authorList>
            <person name="Riley R."/>
            <person name="Haridas S."/>
            <person name="Wolfe K.H."/>
            <person name="Lopes M.R."/>
            <person name="Hittinger C.T."/>
            <person name="Goeker M."/>
            <person name="Salamov A.A."/>
            <person name="Wisecaver J.H."/>
            <person name="Long T.M."/>
            <person name="Calvey C.H."/>
            <person name="Aerts A.L."/>
            <person name="Barry K.W."/>
            <person name="Choi C."/>
            <person name="Clum A."/>
            <person name="Coughlan A.Y."/>
            <person name="Deshpande S."/>
            <person name="Douglass A.P."/>
            <person name="Hanson S.J."/>
            <person name="Klenk H.-P."/>
            <person name="LaButti K.M."/>
            <person name="Lapidus A."/>
            <person name="Lindquist E.A."/>
            <person name="Lipzen A.M."/>
            <person name="Meier-Kolthoff J.P."/>
            <person name="Ohm R.A."/>
            <person name="Otillar R.P."/>
            <person name="Pangilinan J.L."/>
            <person name="Peng Y."/>
            <person name="Rokas A."/>
            <person name="Rosa C.A."/>
            <person name="Scheuner C."/>
            <person name="Sibirny A.A."/>
            <person name="Slot J.C."/>
            <person name="Stielow J.B."/>
            <person name="Sun H."/>
            <person name="Kurtzman C.P."/>
            <person name="Blackwell M."/>
            <person name="Grigoriev I.V."/>
            <person name="Jeffries T.W."/>
        </authorList>
    </citation>
    <scope>NUCLEOTIDE SEQUENCE [LARGE SCALE GENOMIC DNA]</scope>
    <source>
        <strain evidence="6">ATCC 18201 / CBS 1600 / BCRC 20928 / JCM 3617 / NBRC 0987 / NRRL Y-1542</strain>
    </source>
</reference>